<accession>A0A2N5JCR1</accession>
<dbReference type="InterPro" id="IPR011335">
    <property type="entry name" value="Restrct_endonuc-II-like"/>
</dbReference>
<dbReference type="CDD" id="cd01038">
    <property type="entry name" value="Endonuclease_DUF559"/>
    <property type="match status" value="1"/>
</dbReference>
<dbReference type="GO" id="GO:0004519">
    <property type="term" value="F:endonuclease activity"/>
    <property type="evidence" value="ECO:0007669"/>
    <property type="project" value="UniProtKB-KW"/>
</dbReference>
<keyword evidence="2" id="KW-0540">Nuclease</keyword>
<dbReference type="OrthoDB" id="9798754at2"/>
<keyword evidence="3" id="KW-1185">Reference proteome</keyword>
<dbReference type="SUPFAM" id="SSF52980">
    <property type="entry name" value="Restriction endonuclease-like"/>
    <property type="match status" value="1"/>
</dbReference>
<protein>
    <submittedName>
        <fullName evidence="2">Endonuclease</fullName>
    </submittedName>
</protein>
<name>A0A2N5JCR1_9BIFI</name>
<keyword evidence="2" id="KW-0255">Endonuclease</keyword>
<dbReference type="InterPro" id="IPR047216">
    <property type="entry name" value="Endonuclease_DUF559_bact"/>
</dbReference>
<dbReference type="EMBL" id="NMWU01000002">
    <property type="protein sequence ID" value="PLS31994.1"/>
    <property type="molecule type" value="Genomic_DNA"/>
</dbReference>
<dbReference type="PANTHER" id="PTHR38590">
    <property type="entry name" value="BLL0828 PROTEIN"/>
    <property type="match status" value="1"/>
</dbReference>
<feature type="domain" description="DUF559" evidence="1">
    <location>
        <begin position="11"/>
        <end position="112"/>
    </location>
</feature>
<organism evidence="2 3">
    <name type="scientific">Bifidobacterium margollesii</name>
    <dbReference type="NCBI Taxonomy" id="2020964"/>
    <lineage>
        <taxon>Bacteria</taxon>
        <taxon>Bacillati</taxon>
        <taxon>Actinomycetota</taxon>
        <taxon>Actinomycetes</taxon>
        <taxon>Bifidobacteriales</taxon>
        <taxon>Bifidobacteriaceae</taxon>
        <taxon>Bifidobacterium</taxon>
    </lineage>
</organism>
<reference evidence="2 3" key="1">
    <citation type="submission" date="2017-07" db="EMBL/GenBank/DDBJ databases">
        <title>Bifidobacterium novel species.</title>
        <authorList>
            <person name="Lugli G.A."/>
            <person name="Milani C."/>
            <person name="Duranti S."/>
            <person name="Mangifesta M."/>
        </authorList>
    </citation>
    <scope>NUCLEOTIDE SEQUENCE [LARGE SCALE GENOMIC DNA]</scope>
    <source>
        <strain evidence="3">Uis1B</strain>
    </source>
</reference>
<evidence type="ECO:0000313" key="2">
    <source>
        <dbReference type="EMBL" id="PLS31994.1"/>
    </source>
</evidence>
<dbReference type="PANTHER" id="PTHR38590:SF1">
    <property type="entry name" value="BLL0828 PROTEIN"/>
    <property type="match status" value="1"/>
</dbReference>
<evidence type="ECO:0000313" key="3">
    <source>
        <dbReference type="Proteomes" id="UP000235050"/>
    </source>
</evidence>
<proteinExistence type="predicted"/>
<evidence type="ECO:0000259" key="1">
    <source>
        <dbReference type="Pfam" id="PF04480"/>
    </source>
</evidence>
<comment type="caution">
    <text evidence="2">The sequence shown here is derived from an EMBL/GenBank/DDBJ whole genome shotgun (WGS) entry which is preliminary data.</text>
</comment>
<dbReference type="Proteomes" id="UP000235050">
    <property type="component" value="Unassembled WGS sequence"/>
</dbReference>
<dbReference type="InterPro" id="IPR007569">
    <property type="entry name" value="DUF559"/>
</dbReference>
<sequence>MLPYNKANVPLARKLRSNATPWERKLWNDFLRTYHVRWQRQKPILNYIVDFYCAKAELIVELDGSGHFAASQRSADKVRTRNLHDIGLLVLRYTNLEIDRHFEAVCDNIDAHVRRHT</sequence>
<dbReference type="Pfam" id="PF04480">
    <property type="entry name" value="DUF559"/>
    <property type="match status" value="1"/>
</dbReference>
<keyword evidence="2" id="KW-0378">Hydrolase</keyword>
<dbReference type="AlphaFoldDB" id="A0A2N5JCR1"/>
<gene>
    <name evidence="2" type="ORF">Uis1B_0084</name>
</gene>
<dbReference type="Gene3D" id="3.40.960.10">
    <property type="entry name" value="VSR Endonuclease"/>
    <property type="match status" value="1"/>
</dbReference>